<proteinExistence type="predicted"/>
<dbReference type="Proteomes" id="UP001454489">
    <property type="component" value="Unassembled WGS sequence"/>
</dbReference>
<keyword evidence="2" id="KW-1185">Reference proteome</keyword>
<name>A0ABV1HDW6_9FIRM</name>
<dbReference type="InterPro" id="IPR045751">
    <property type="entry name" value="DUF6179"/>
</dbReference>
<sequence length="59" mass="6912">MNTEQKTDQQIDYGMEELIPVVAELTEKFTSAESSSVSYERARHLMEAVHHRRKNPTKY</sequence>
<organism evidence="1 2">
    <name type="scientific">Maccoyibacter intestinihominis</name>
    <dbReference type="NCBI Taxonomy" id="3133499"/>
    <lineage>
        <taxon>Bacteria</taxon>
        <taxon>Bacillati</taxon>
        <taxon>Bacillota</taxon>
        <taxon>Clostridia</taxon>
        <taxon>Lachnospirales</taxon>
        <taxon>Lachnospiraceae</taxon>
        <taxon>Maccoyibacter</taxon>
    </lineage>
</organism>
<evidence type="ECO:0000313" key="2">
    <source>
        <dbReference type="Proteomes" id="UP001454489"/>
    </source>
</evidence>
<dbReference type="Pfam" id="PF19677">
    <property type="entry name" value="DUF6179"/>
    <property type="match status" value="1"/>
</dbReference>
<evidence type="ECO:0000313" key="1">
    <source>
        <dbReference type="EMBL" id="MEQ2557894.1"/>
    </source>
</evidence>
<gene>
    <name evidence="1" type="ORF">WMO43_08440</name>
</gene>
<comment type="caution">
    <text evidence="1">The sequence shown here is derived from an EMBL/GenBank/DDBJ whole genome shotgun (WGS) entry which is preliminary data.</text>
</comment>
<accession>A0ABV1HDW6</accession>
<dbReference type="EMBL" id="JBBMEX010000007">
    <property type="protein sequence ID" value="MEQ2557894.1"/>
    <property type="molecule type" value="Genomic_DNA"/>
</dbReference>
<protein>
    <submittedName>
        <fullName evidence="1">DUF6179 domain-containing protein</fullName>
    </submittedName>
</protein>
<dbReference type="RefSeq" id="WP_177962452.1">
    <property type="nucleotide sequence ID" value="NZ_JBBMEX010000007.1"/>
</dbReference>
<reference evidence="1 2" key="1">
    <citation type="submission" date="2024-03" db="EMBL/GenBank/DDBJ databases">
        <title>Human intestinal bacterial collection.</title>
        <authorList>
            <person name="Pauvert C."/>
            <person name="Hitch T.C.A."/>
            <person name="Clavel T."/>
        </authorList>
    </citation>
    <scope>NUCLEOTIDE SEQUENCE [LARGE SCALE GENOMIC DNA]</scope>
    <source>
        <strain evidence="1 2">CLA-AA-H185</strain>
    </source>
</reference>